<keyword evidence="2" id="KW-1185">Reference proteome</keyword>
<evidence type="ECO:0000313" key="2">
    <source>
        <dbReference type="Proteomes" id="UP000196594"/>
    </source>
</evidence>
<evidence type="ECO:0000313" key="1">
    <source>
        <dbReference type="EMBL" id="OUZ38144.1"/>
    </source>
</evidence>
<dbReference type="PANTHER" id="PTHR10151:SF120">
    <property type="entry name" value="BIS(5'-ADENOSYL)-TRIPHOSPHATASE"/>
    <property type="match status" value="1"/>
</dbReference>
<dbReference type="Gene3D" id="3.40.720.10">
    <property type="entry name" value="Alkaline Phosphatase, subunit A"/>
    <property type="match status" value="1"/>
</dbReference>
<dbReference type="PANTHER" id="PTHR10151">
    <property type="entry name" value="ECTONUCLEOTIDE PYROPHOSPHATASE/PHOSPHODIESTERASE"/>
    <property type="match status" value="1"/>
</dbReference>
<accession>A0ABX3ZEJ4</accession>
<dbReference type="Pfam" id="PF01663">
    <property type="entry name" value="Phosphodiest"/>
    <property type="match status" value="1"/>
</dbReference>
<dbReference type="InterPro" id="IPR017850">
    <property type="entry name" value="Alkaline_phosphatase_core_sf"/>
</dbReference>
<dbReference type="InterPro" id="IPR002591">
    <property type="entry name" value="Phosphodiest/P_Trfase"/>
</dbReference>
<sequence length="428" mass="48220">MQKKSNYVIVVSYDAFSKDNWESAASKPNLAKLIERGASTNLLKSVYPTLTYVIHSSYVTGVYPDRHGVFHNNPFQPFVPENEQNWHWFRSDIQAPTVYEAAREKGNTTAGLLWPVSGKANINFNIPEIKAIKNENQALKILKSGSKLFTMQMEMKYGKVRQGIQQPHLDDFTTVCAVDTIKKRKPNLLLMHLIDLDDTKHLLGTKGPHIEEVIERMDRRIGDLVQATKDAGIYEETTFIIVGDHSQLDVQYKVYLNRILYEEGLIYEENGKWHWRAYVQGAGGAAYLHIQPGDTEAEKLALSILQEAARKETYGIEAILSTQQLQELHVDSQFCYMIEAKEGYAFEDDHLQEAVIDLHAVGKKYATHGYSPTKPDYTSNLIISGNNVIAGSDIGEACVVDLGPTIAHILDLDFGNTDGRALTEIFKR</sequence>
<gene>
    <name evidence="1" type="ORF">CBM15_13735</name>
</gene>
<dbReference type="SUPFAM" id="SSF53649">
    <property type="entry name" value="Alkaline phosphatase-like"/>
    <property type="match status" value="1"/>
</dbReference>
<name>A0ABX3ZEJ4_9BACL</name>
<dbReference type="RefSeq" id="WP_087617946.1">
    <property type="nucleotide sequence ID" value="NZ_JAFBEY010000014.1"/>
</dbReference>
<organism evidence="1 2">
    <name type="scientific">Solibacillus kalamii</name>
    <dbReference type="NCBI Taxonomy" id="1748298"/>
    <lineage>
        <taxon>Bacteria</taxon>
        <taxon>Bacillati</taxon>
        <taxon>Bacillota</taxon>
        <taxon>Bacilli</taxon>
        <taxon>Bacillales</taxon>
        <taxon>Caryophanaceae</taxon>
        <taxon>Solibacillus</taxon>
    </lineage>
</organism>
<proteinExistence type="predicted"/>
<protein>
    <submittedName>
        <fullName evidence="1">Alkaline phosphatase family protein</fullName>
    </submittedName>
</protein>
<dbReference type="EMBL" id="NHNT01000010">
    <property type="protein sequence ID" value="OUZ38144.1"/>
    <property type="molecule type" value="Genomic_DNA"/>
</dbReference>
<dbReference type="CDD" id="cd16018">
    <property type="entry name" value="Enpp"/>
    <property type="match status" value="1"/>
</dbReference>
<comment type="caution">
    <text evidence="1">The sequence shown here is derived from an EMBL/GenBank/DDBJ whole genome shotgun (WGS) entry which is preliminary data.</text>
</comment>
<dbReference type="Proteomes" id="UP000196594">
    <property type="component" value="Unassembled WGS sequence"/>
</dbReference>
<reference evidence="1 2" key="1">
    <citation type="journal article" date="2017" name="Int. J. Syst. Evol. Microbiol.">
        <title>Solibacillus kalamii sp. nov., isolated from a high-efficiency particulate arrestance filter system used in the International Space Station.</title>
        <authorList>
            <person name="Checinska Sielaff A."/>
            <person name="Kumar R.M."/>
            <person name="Pal D."/>
            <person name="Mayilraj S."/>
            <person name="Venkateswaran K."/>
        </authorList>
    </citation>
    <scope>NUCLEOTIDE SEQUENCE [LARGE SCALE GENOMIC DNA]</scope>
    <source>
        <strain evidence="1 2">ISSFR-015</strain>
    </source>
</reference>